<evidence type="ECO:0008006" key="19">
    <source>
        <dbReference type="Google" id="ProtNLM"/>
    </source>
</evidence>
<comment type="subcellular location">
    <subcellularLocation>
        <location evidence="1">Membrane</location>
        <topology evidence="1">Single-pass membrane protein</topology>
    </subcellularLocation>
</comment>
<dbReference type="PROSITE" id="PS50026">
    <property type="entry name" value="EGF_3"/>
    <property type="match status" value="3"/>
</dbReference>
<keyword evidence="12" id="KW-0472">Membrane</keyword>
<feature type="domain" description="EGF-like" evidence="15">
    <location>
        <begin position="1283"/>
        <end position="1319"/>
    </location>
</feature>
<dbReference type="PANTHER" id="PTHR46093:SF18">
    <property type="entry name" value="FIBRONECTIN TYPE-III DOMAIN-CONTAINING PROTEIN"/>
    <property type="match status" value="1"/>
</dbReference>
<dbReference type="PROSITE" id="PS01180">
    <property type="entry name" value="CUB"/>
    <property type="match status" value="2"/>
</dbReference>
<dbReference type="InParanoid" id="A9UXP8"/>
<dbReference type="Pfam" id="PF00431">
    <property type="entry name" value="CUB"/>
    <property type="match status" value="2"/>
</dbReference>
<dbReference type="InterPro" id="IPR000152">
    <property type="entry name" value="EGF-type_Asp/Asn_hydroxyl_site"/>
</dbReference>
<keyword evidence="2" id="KW-0880">Kelch repeat</keyword>
<dbReference type="InterPro" id="IPR015915">
    <property type="entry name" value="Kelch-typ_b-propeller"/>
</dbReference>
<evidence type="ECO:0000256" key="4">
    <source>
        <dbReference type="ARBA" id="ARBA00022729"/>
    </source>
</evidence>
<dbReference type="Gene3D" id="2.10.25.10">
    <property type="entry name" value="Laminin"/>
    <property type="match status" value="5"/>
</dbReference>
<evidence type="ECO:0000256" key="7">
    <source>
        <dbReference type="ARBA" id="ARBA00023157"/>
    </source>
</evidence>
<keyword evidence="6 12" id="KW-1133">Transmembrane helix</keyword>
<feature type="disulfide bond" evidence="10">
    <location>
        <begin position="1309"/>
        <end position="1318"/>
    </location>
</feature>
<name>A9UXP8_MONBE</name>
<evidence type="ECO:0000313" key="18">
    <source>
        <dbReference type="Proteomes" id="UP000001357"/>
    </source>
</evidence>
<dbReference type="PROSITE" id="PS01248">
    <property type="entry name" value="EGF_LAM_1"/>
    <property type="match status" value="2"/>
</dbReference>
<evidence type="ECO:0000256" key="2">
    <source>
        <dbReference type="ARBA" id="ARBA00022441"/>
    </source>
</evidence>
<dbReference type="Gene3D" id="2.120.10.80">
    <property type="entry name" value="Kelch-type beta propeller"/>
    <property type="match status" value="3"/>
</dbReference>
<comment type="caution">
    <text evidence="10">Lacks conserved residue(s) required for the propagation of feature annotation.</text>
</comment>
<evidence type="ECO:0000313" key="17">
    <source>
        <dbReference type="EMBL" id="EDQ89881.1"/>
    </source>
</evidence>
<dbReference type="InterPro" id="IPR016201">
    <property type="entry name" value="PSI"/>
</dbReference>
<proteinExistence type="predicted"/>
<dbReference type="RefSeq" id="XP_001745303.1">
    <property type="nucleotide sequence ID" value="XM_001745251.1"/>
</dbReference>
<dbReference type="EMBL" id="CH991549">
    <property type="protein sequence ID" value="EDQ89881.1"/>
    <property type="molecule type" value="Genomic_DNA"/>
</dbReference>
<keyword evidence="7 10" id="KW-1015">Disulfide bond</keyword>
<gene>
    <name evidence="17" type="ORF">MONBRDRAFT_24778</name>
</gene>
<evidence type="ECO:0000259" key="15">
    <source>
        <dbReference type="PROSITE" id="PS50026"/>
    </source>
</evidence>
<feature type="domain" description="EGF-like" evidence="15">
    <location>
        <begin position="1979"/>
        <end position="2028"/>
    </location>
</feature>
<feature type="domain" description="CUB" evidence="14">
    <location>
        <begin position="1120"/>
        <end position="1247"/>
    </location>
</feature>
<dbReference type="KEGG" id="mbr:MONBRDRAFT_24778"/>
<dbReference type="SMART" id="SM00042">
    <property type="entry name" value="CUB"/>
    <property type="match status" value="2"/>
</dbReference>
<evidence type="ECO:0000256" key="1">
    <source>
        <dbReference type="ARBA" id="ARBA00004167"/>
    </source>
</evidence>
<dbReference type="InterPro" id="IPR035914">
    <property type="entry name" value="Sperma_CUB_dom_sf"/>
</dbReference>
<feature type="region of interest" description="Disordered" evidence="11">
    <location>
        <begin position="1899"/>
        <end position="1920"/>
    </location>
</feature>
<keyword evidence="5" id="KW-0677">Repeat</keyword>
<keyword evidence="8" id="KW-0325">Glycoprotein</keyword>
<dbReference type="PROSITE" id="PS01186">
    <property type="entry name" value="EGF_2"/>
    <property type="match status" value="1"/>
</dbReference>
<feature type="transmembrane region" description="Helical" evidence="12">
    <location>
        <begin position="2397"/>
        <end position="2421"/>
    </location>
</feature>
<dbReference type="SMART" id="SM00423">
    <property type="entry name" value="PSI"/>
    <property type="match status" value="5"/>
</dbReference>
<dbReference type="InterPro" id="IPR000742">
    <property type="entry name" value="EGF"/>
</dbReference>
<evidence type="ECO:0000256" key="8">
    <source>
        <dbReference type="ARBA" id="ARBA00023180"/>
    </source>
</evidence>
<organism evidence="17 18">
    <name type="scientific">Monosiga brevicollis</name>
    <name type="common">Choanoflagellate</name>
    <dbReference type="NCBI Taxonomy" id="81824"/>
    <lineage>
        <taxon>Eukaryota</taxon>
        <taxon>Choanoflagellata</taxon>
        <taxon>Craspedida</taxon>
        <taxon>Salpingoecidae</taxon>
        <taxon>Monosiga</taxon>
    </lineage>
</organism>
<dbReference type="eggNOG" id="KOG1388">
    <property type="taxonomic scope" value="Eukaryota"/>
</dbReference>
<evidence type="ECO:0000256" key="3">
    <source>
        <dbReference type="ARBA" id="ARBA00022692"/>
    </source>
</evidence>
<dbReference type="STRING" id="81824.A9UXP8"/>
<dbReference type="Pfam" id="PF23106">
    <property type="entry name" value="EGF_Teneurin"/>
    <property type="match status" value="1"/>
</dbReference>
<dbReference type="PROSITE" id="PS00010">
    <property type="entry name" value="ASX_HYDROXYL"/>
    <property type="match status" value="1"/>
</dbReference>
<dbReference type="PROSITE" id="PS50027">
    <property type="entry name" value="EGF_LAM_2"/>
    <property type="match status" value="2"/>
</dbReference>
<evidence type="ECO:0000256" key="12">
    <source>
        <dbReference type="SAM" id="Phobius"/>
    </source>
</evidence>
<dbReference type="Proteomes" id="UP000001357">
    <property type="component" value="Unassembled WGS sequence"/>
</dbReference>
<reference evidence="17 18" key="1">
    <citation type="journal article" date="2008" name="Nature">
        <title>The genome of the choanoflagellate Monosiga brevicollis and the origin of metazoans.</title>
        <authorList>
            <consortium name="JGI Sequencing"/>
            <person name="King N."/>
            <person name="Westbrook M.J."/>
            <person name="Young S.L."/>
            <person name="Kuo A."/>
            <person name="Abedin M."/>
            <person name="Chapman J."/>
            <person name="Fairclough S."/>
            <person name="Hellsten U."/>
            <person name="Isogai Y."/>
            <person name="Letunic I."/>
            <person name="Marr M."/>
            <person name="Pincus D."/>
            <person name="Putnam N."/>
            <person name="Rokas A."/>
            <person name="Wright K.J."/>
            <person name="Zuzow R."/>
            <person name="Dirks W."/>
            <person name="Good M."/>
            <person name="Goodstein D."/>
            <person name="Lemons D."/>
            <person name="Li W."/>
            <person name="Lyons J.B."/>
            <person name="Morris A."/>
            <person name="Nichols S."/>
            <person name="Richter D.J."/>
            <person name="Salamov A."/>
            <person name="Bork P."/>
            <person name="Lim W.A."/>
            <person name="Manning G."/>
            <person name="Miller W.T."/>
            <person name="McGinnis W."/>
            <person name="Shapiro H."/>
            <person name="Tjian R."/>
            <person name="Grigoriev I.V."/>
            <person name="Rokhsar D."/>
        </authorList>
    </citation>
    <scope>NUCLEOTIDE SEQUENCE [LARGE SCALE GENOMIC DNA]</scope>
    <source>
        <strain evidence="18">MX1 / ATCC 50154</strain>
    </source>
</reference>
<accession>A9UXP8</accession>
<dbReference type="SUPFAM" id="SSF57196">
    <property type="entry name" value="EGF/Laminin"/>
    <property type="match status" value="2"/>
</dbReference>
<dbReference type="SUPFAM" id="SSF49854">
    <property type="entry name" value="Spermadhesin, CUB domain"/>
    <property type="match status" value="2"/>
</dbReference>
<feature type="region of interest" description="Disordered" evidence="11">
    <location>
        <begin position="2517"/>
        <end position="2538"/>
    </location>
</feature>
<dbReference type="GO" id="GO:0005509">
    <property type="term" value="F:calcium ion binding"/>
    <property type="evidence" value="ECO:0007669"/>
    <property type="project" value="InterPro"/>
</dbReference>
<protein>
    <recommendedName>
        <fullName evidence="19">CUB domain-containing protein</fullName>
    </recommendedName>
</protein>
<feature type="domain" description="Laminin EGF-like" evidence="16">
    <location>
        <begin position="1068"/>
        <end position="1118"/>
    </location>
</feature>
<dbReference type="FunFam" id="2.10.25.10:FF:000001">
    <property type="entry name" value="Tenascin C"/>
    <property type="match status" value="1"/>
</dbReference>
<dbReference type="Gene3D" id="2.60.120.290">
    <property type="entry name" value="Spermadhesin, CUB domain"/>
    <property type="match status" value="2"/>
</dbReference>
<dbReference type="SMART" id="SM00181">
    <property type="entry name" value="EGF"/>
    <property type="match status" value="10"/>
</dbReference>
<evidence type="ECO:0000259" key="16">
    <source>
        <dbReference type="PROSITE" id="PS50027"/>
    </source>
</evidence>
<dbReference type="InterPro" id="IPR000859">
    <property type="entry name" value="CUB_dom"/>
</dbReference>
<evidence type="ECO:0000256" key="11">
    <source>
        <dbReference type="SAM" id="MobiDB-lite"/>
    </source>
</evidence>
<dbReference type="FunFam" id="2.60.120.290:FF:000126">
    <property type="entry name" value="Predicted protein"/>
    <property type="match status" value="2"/>
</dbReference>
<feature type="domain" description="CUB" evidence="14">
    <location>
        <begin position="26"/>
        <end position="141"/>
    </location>
</feature>
<evidence type="ECO:0000259" key="14">
    <source>
        <dbReference type="PROSITE" id="PS01180"/>
    </source>
</evidence>
<evidence type="ECO:0000256" key="13">
    <source>
        <dbReference type="SAM" id="SignalP"/>
    </source>
</evidence>
<keyword evidence="3 12" id="KW-0812">Transmembrane</keyword>
<evidence type="ECO:0000256" key="9">
    <source>
        <dbReference type="ARBA" id="ARBA00023292"/>
    </source>
</evidence>
<dbReference type="InterPro" id="IPR056863">
    <property type="entry name" value="LMN_ATRN_NET-like_EGF"/>
</dbReference>
<dbReference type="SUPFAM" id="SSF117281">
    <property type="entry name" value="Kelch motif"/>
    <property type="match status" value="2"/>
</dbReference>
<keyword evidence="10" id="KW-0245">EGF-like domain</keyword>
<dbReference type="InterPro" id="IPR001881">
    <property type="entry name" value="EGF-like_Ca-bd_dom"/>
</dbReference>
<dbReference type="GO" id="GO:0016020">
    <property type="term" value="C:membrane"/>
    <property type="evidence" value="ECO:0007669"/>
    <property type="project" value="UniProtKB-SubCell"/>
</dbReference>
<feature type="signal peptide" evidence="13">
    <location>
        <begin position="1"/>
        <end position="24"/>
    </location>
</feature>
<dbReference type="GeneID" id="5890408"/>
<dbReference type="Pfam" id="PF00053">
    <property type="entry name" value="EGF_laminin"/>
    <property type="match status" value="2"/>
</dbReference>
<dbReference type="FunFam" id="2.10.25.10:FF:000191">
    <property type="entry name" value="Multiple epidermal growth factor-like domains 8"/>
    <property type="match status" value="1"/>
</dbReference>
<dbReference type="OMA" id="PVCQWCD"/>
<dbReference type="InterPro" id="IPR056737">
    <property type="entry name" value="Beta-prop_ATRN-MKLN-like"/>
</dbReference>
<keyword evidence="4 13" id="KW-0732">Signal</keyword>
<feature type="domain" description="EGF-like" evidence="15">
    <location>
        <begin position="937"/>
        <end position="975"/>
    </location>
</feature>
<dbReference type="FunCoup" id="A9UXP8">
    <property type="interactions" value="195"/>
</dbReference>
<evidence type="ECO:0000256" key="10">
    <source>
        <dbReference type="PROSITE-ProRule" id="PRU00076"/>
    </source>
</evidence>
<dbReference type="SMART" id="SM00179">
    <property type="entry name" value="EGF_CA"/>
    <property type="match status" value="2"/>
</dbReference>
<dbReference type="PRINTS" id="PR00011">
    <property type="entry name" value="EGFLAMININ"/>
</dbReference>
<dbReference type="SMART" id="SM00180">
    <property type="entry name" value="EGF_Lam"/>
    <property type="match status" value="6"/>
</dbReference>
<evidence type="ECO:0000256" key="6">
    <source>
        <dbReference type="ARBA" id="ARBA00022989"/>
    </source>
</evidence>
<dbReference type="CDD" id="cd00055">
    <property type="entry name" value="EGF_Lam"/>
    <property type="match status" value="2"/>
</dbReference>
<evidence type="ECO:0000256" key="5">
    <source>
        <dbReference type="ARBA" id="ARBA00022737"/>
    </source>
</evidence>
<keyword evidence="18" id="KW-1185">Reference proteome</keyword>
<dbReference type="Pfam" id="PF24973">
    <property type="entry name" value="EGF_LMN_ATRN"/>
    <property type="match status" value="2"/>
</dbReference>
<dbReference type="PROSITE" id="PS00022">
    <property type="entry name" value="EGF_1"/>
    <property type="match status" value="1"/>
</dbReference>
<feature type="domain" description="Laminin EGF-like" evidence="16">
    <location>
        <begin position="1022"/>
        <end position="1067"/>
    </location>
</feature>
<dbReference type="InterPro" id="IPR002049">
    <property type="entry name" value="LE_dom"/>
</dbReference>
<dbReference type="PANTHER" id="PTHR46093">
    <property type="entry name" value="ACYL-COA-BINDING DOMAIN-CONTAINING PROTEIN 5"/>
    <property type="match status" value="1"/>
</dbReference>
<sequence length="2538" mass="270384">MALLRLVEALAFCMICLMVPVARGYCDYRTVVTLEANTPVIVTSNNRSYYSTYSPKRSCEWFITAPPGLIVQIEPLTFDTECSWDYVTFYDGPNHSSPVLAAASGNQFSETLHSTSTTAVIHFYSDANYVRPGFELQLSAVSPSASNPSPACADCACANVSGVACLVHSASEPNTWFRAAQLPPSNIGIGPLKAAAAPVSNGTYFYGGSDLTTVSHQLLFVAEDLSINRLPSANLSLPGARRYSHAMAQLNSVLVAHGGYDAVTPSATSMREDAIAFDLNRHAWISLPILGAQTGALVGHTMTSVGYGQAIVIGGRGLDKVFNPWIYRLELQDNHTLTSTRLLPAGQTLNLRVSEHSATWYEPHGVIYIFGGYRETGPSTTSKSNLLYGYNVEQNYLFLVKPRNAFIPSPRAFHRYCRTRPPRRSVGFIQPANTAFNHTSHHIMFVAVLGAAYRPLLCSAVLMGYAIVFHGGQIHSHNQDETCYADDVLVFHLDCQTYEELIFSADGREGSRFAHNLMAAGSHLVAVGGFRGIAVQDMLTVMPELSQCAPQEPSTCVATPDCQLCVSPIPTTTTTVTTTPAPTTTPDESTATTLFANSSSTALSTSSSELFSTSTPTTMAMTTTPTPSNFVCIEAGELPSAAGAECYDSLCLAACTARTTCGDCTAQASCVWRGSTSKCLSVAQAGTLTADDARNATQCIRTVATATGVLELSFGTTILGSIWSNYEAMALLPSITADAAQTAPGLVYAASFSLATATNVTLASRFHAGGTFRIYADSLSWLALSASNLNNALHPPTKLPTASTIYTQTSLAAGSYKMLIVLTTDELTPASACCFADSFGNSNCGWCESTGTCFDFGPYTASQAFGQCSSWDYGYSAAPCGGCQQHATCDACMKGFGCGWLGNETEFGACRAGDVTAVAEDIEADVGEDWFYTGCPPENECLMNTSDCSTHAVCVDEELGYSCPCEAGYDVDHSQDSRYFGRSSNPCLPQCDTVTCVHGSCAAPETCGCDLGWTGTNCTLDCGCNFNGVCTGNVEAPCECERNTMGTRCDTCLPGYFGNATAEGCQPCDCNGHGDPRFDLCDPNTGVCYCRHYTQGDHCNQCMNGFYGEPSNGGVCYSACGHGATTSSEQRVELTEHFGGFGTQRYGGSAGHADDLNCIWAIRAGSATARVTFFLSDFETECSFDYVHIFEGSELPSPQSAGSRLLAALSGSQPMRSFTTTSGYLLAVFYADNNYGERGFNISYSIQPTEPEWVACPNDCGARGPCLNGTCLCRPGWTGDDCSRVDCRVQDAACSGRGTCGEADGHCDCEVGYSGDLCQDVTAYAWQDLTTDSLPPLSGHSVTLYQSSRLYLFGGYDLDTYHSDVYVYILGNPRWVRENVDTSGGQPAGRHLHTAVMRTSGGVPALTIFGGAVGNGQVTNDVWTWNLQTKIWTNRTTTGAIPQPVAGHCSALVGNLMYVYGGASDAMGLHGMLYTLNLDTWVWSRPSSSPVVHPPAVFGATLTYDSVNLRLLLSGGQEESVLRTTNSFYHSLTRSSNFFEWSLRGGQTGWHALSRSAPFCSPSTDCLARSGHATFIHEDLMYNFGGNTFEHNVDTGCQTDDLQAYHLECDAWIPLPTELNGRTSDGLGRVFHRVVALNEQAYGVGGFTGAPSRWTAARTLYSASELCPLYTDRSTCMDNFNCAWNATAATCDPLPAANCSRAALSCSARPSFVLTTYQFCTACLEDDGCHFCVSSSGIFSCSSSACSASATTVSREHPYCSSCRGYSSCFDCASNGCVWSPEVSLCTDSAYGSSTAVTTTAECPAMCDYDSCGDCEAASGCLWCEGEGRCLNDLSYVAEQSLGQCFRYGDLNGNACRNTECADYGDCDSCLDDIRCGWCAANASVGVCSAGAPGGAAEAPPATGTTTTTPPTPVASTAPGLSTTPADVAWGSATDVEATCGMLDVFTLPVPVPEFEAQATGAGGAGRNGTGWYFFHCADVDECALNTSACRAPSVCVNEDPAVVIGSMGYRCECPANYTTSADRLGCEAVCETNGCVYGDCVAPDTCRCHAGWYGVNCSQDCGCNGHCTCTSPTNRSACLDNTVGDTCDECMEGFHGTPTNNGTCEACSSVCNGQSTTCRTSVVAGAAVCQDCAYPTTGSYCEECMSGFFIDPDILVAAHAADMDPTEYVLSNASVPMSCVPCDCNGHASTCDAVDGTDCPCADNTETDLTDCDEDSYGSCWHVQCASCVSYISVGDVTLTLNGDPTDGRFCYTLPSSGMVTSVRLPAQTMLQFAVIPTFTNVDIRVVVDKDVADPGNLEVRIFDTINVSTGNVTYKTYVPLDGMASGVRRATARAAPPASSPVLDGTVRDRHTFILGSKQHDFQQERFYVFVINPETASAIDVQFFYVQPVVSINLFVFFSVFFSAFYLFLAALVIVAYFKRRVDERRVQQQEQVQMEELANRPMAAVSLLLEPPVVSGTAAIRVVEAISRKKLLCGPIAIQPLRSHGGKDRITTYLVELPSDSHHRSLVLGVTRDSTEPPAAGGKRRRRMIATTAV</sequence>
<dbReference type="CDD" id="cd00041">
    <property type="entry name" value="CUB"/>
    <property type="match status" value="2"/>
</dbReference>
<dbReference type="Pfam" id="PF24981">
    <property type="entry name" value="Beta-prop_ATRN-LZTR1"/>
    <property type="match status" value="2"/>
</dbReference>
<keyword evidence="9" id="KW-0424">Laminin EGF-like domain</keyword>
<feature type="chain" id="PRO_5002744499" description="CUB domain-containing protein" evidence="13">
    <location>
        <begin position="25"/>
        <end position="2538"/>
    </location>
</feature>